<dbReference type="Proteomes" id="UP000293360">
    <property type="component" value="Unassembled WGS sequence"/>
</dbReference>
<dbReference type="GO" id="GO:0005524">
    <property type="term" value="F:ATP binding"/>
    <property type="evidence" value="ECO:0007669"/>
    <property type="project" value="UniProtKB-UniRule"/>
</dbReference>
<evidence type="ECO:0000259" key="5">
    <source>
        <dbReference type="PROSITE" id="PS50975"/>
    </source>
</evidence>
<organism evidence="6 7">
    <name type="scientific">Monosporascus ibericus</name>
    <dbReference type="NCBI Taxonomy" id="155417"/>
    <lineage>
        <taxon>Eukaryota</taxon>
        <taxon>Fungi</taxon>
        <taxon>Dikarya</taxon>
        <taxon>Ascomycota</taxon>
        <taxon>Pezizomycotina</taxon>
        <taxon>Sordariomycetes</taxon>
        <taxon>Xylariomycetidae</taxon>
        <taxon>Xylariales</taxon>
        <taxon>Xylariales incertae sedis</taxon>
        <taxon>Monosporascus</taxon>
    </lineage>
</organism>
<comment type="caution">
    <text evidence="6">The sequence shown here is derived from an EMBL/GenBank/DDBJ whole genome shotgun (WGS) entry which is preliminary data.</text>
</comment>
<dbReference type="Gene3D" id="3.30.1490.20">
    <property type="entry name" value="ATP-grasp fold, A domain"/>
    <property type="match status" value="1"/>
</dbReference>
<dbReference type="PANTHER" id="PTHR43585:SF2">
    <property type="entry name" value="ATP-GRASP ENZYME FSQD"/>
    <property type="match status" value="1"/>
</dbReference>
<dbReference type="InterPro" id="IPR013815">
    <property type="entry name" value="ATP_grasp_subdomain_1"/>
</dbReference>
<dbReference type="EMBL" id="QJNU01000401">
    <property type="protein sequence ID" value="RYO99951.1"/>
    <property type="molecule type" value="Genomic_DNA"/>
</dbReference>
<evidence type="ECO:0000313" key="7">
    <source>
        <dbReference type="Proteomes" id="UP000293360"/>
    </source>
</evidence>
<dbReference type="InterPro" id="IPR052032">
    <property type="entry name" value="ATP-dep_AA_Ligase"/>
</dbReference>
<accession>A0A4Q4T7W8</accession>
<evidence type="ECO:0000256" key="1">
    <source>
        <dbReference type="ARBA" id="ARBA00022598"/>
    </source>
</evidence>
<dbReference type="Gene3D" id="3.30.470.20">
    <property type="entry name" value="ATP-grasp fold, B domain"/>
    <property type="match status" value="1"/>
</dbReference>
<sequence length="585" mass="64640">MSEVFVVKDEANNETDISGSTSWKSMNVFFKEASKSPKFSWPKNIEDTRVLIELSSHEQHEIGPQDFGSAAAMRFMLDCFSVACHERGSVARLVLPRSPGTGHKSVEAQSASLDAELSQRLSFPWLSTQAPRRQTLAIVDGGITSPENGGTGESVYSAAAALGIDMVVLDSPKHWVNSPKYTHWRKAAVPLECPLEPDSEFASRIADAVRSYEGQIDGIVTFRDHYKLPVAEAAVKLSLPTYPPSAYDIATDKFKTSVSEGHHAYAASNAEEACRIVQEHNMVFPLIIKPTNGFLSEGVFRVENLSQLEAGVKGINTERHGSEFVIEKYCEGPEVDANLVLCDGEFVFFEVSDDFPKSADVNGRGNVKSFIELANVLPSKHPENELAALRDSLHQSLLRMGFRDGFYHLEARVENSSMEYVTKGGILDITERSVPAKAAPTAWLIEVNPRPPGIQASDAIKHTYGIDYFGVALLFALEDKHRVKQLSHPFAQGPQYWCEMVFIPVEKGGVYESGDVYAGLFERRPDLAACISGSFCFLRKGDRVKDPSTGVNSWVAYFNVFSRESREHLLKVADTIRQEGTFSIV</sequence>
<keyword evidence="3 4" id="KW-0067">ATP-binding</keyword>
<dbReference type="InterPro" id="IPR041472">
    <property type="entry name" value="BL00235/CARNS1_N"/>
</dbReference>
<proteinExistence type="predicted"/>
<name>A0A4Q4T7W8_9PEZI</name>
<keyword evidence="2 4" id="KW-0547">Nucleotide-binding</keyword>
<evidence type="ECO:0000256" key="4">
    <source>
        <dbReference type="PROSITE-ProRule" id="PRU00409"/>
    </source>
</evidence>
<reference evidence="6 7" key="1">
    <citation type="submission" date="2018-06" db="EMBL/GenBank/DDBJ databases">
        <title>Complete Genomes of Monosporascus.</title>
        <authorList>
            <person name="Robinson A.J."/>
            <person name="Natvig D.O."/>
        </authorList>
    </citation>
    <scope>NUCLEOTIDE SEQUENCE [LARGE SCALE GENOMIC DNA]</scope>
    <source>
        <strain evidence="6 7">CBS 110550</strain>
    </source>
</reference>
<keyword evidence="7" id="KW-1185">Reference proteome</keyword>
<gene>
    <name evidence="6" type="ORF">DL764_006660</name>
</gene>
<evidence type="ECO:0000313" key="6">
    <source>
        <dbReference type="EMBL" id="RYO99951.1"/>
    </source>
</evidence>
<dbReference type="PROSITE" id="PS50975">
    <property type="entry name" value="ATP_GRASP"/>
    <property type="match status" value="1"/>
</dbReference>
<dbReference type="Gene3D" id="3.40.50.20">
    <property type="match status" value="1"/>
</dbReference>
<dbReference type="Pfam" id="PF18130">
    <property type="entry name" value="ATPgrasp_N"/>
    <property type="match status" value="1"/>
</dbReference>
<keyword evidence="1" id="KW-0436">Ligase</keyword>
<dbReference type="AlphaFoldDB" id="A0A4Q4T7W8"/>
<dbReference type="STRING" id="155417.A0A4Q4T7W8"/>
<protein>
    <recommendedName>
        <fullName evidence="5">ATP-grasp domain-containing protein</fullName>
    </recommendedName>
</protein>
<dbReference type="Pfam" id="PF13535">
    <property type="entry name" value="ATP-grasp_4"/>
    <property type="match status" value="1"/>
</dbReference>
<dbReference type="SUPFAM" id="SSF56059">
    <property type="entry name" value="Glutathione synthetase ATP-binding domain-like"/>
    <property type="match status" value="1"/>
</dbReference>
<dbReference type="InterPro" id="IPR011761">
    <property type="entry name" value="ATP-grasp"/>
</dbReference>
<evidence type="ECO:0000256" key="3">
    <source>
        <dbReference type="ARBA" id="ARBA00022840"/>
    </source>
</evidence>
<dbReference type="GO" id="GO:0016874">
    <property type="term" value="F:ligase activity"/>
    <property type="evidence" value="ECO:0007669"/>
    <property type="project" value="UniProtKB-KW"/>
</dbReference>
<evidence type="ECO:0000256" key="2">
    <source>
        <dbReference type="ARBA" id="ARBA00022741"/>
    </source>
</evidence>
<dbReference type="GO" id="GO:0046872">
    <property type="term" value="F:metal ion binding"/>
    <property type="evidence" value="ECO:0007669"/>
    <property type="project" value="InterPro"/>
</dbReference>
<dbReference type="OrthoDB" id="434648at2759"/>
<dbReference type="PANTHER" id="PTHR43585">
    <property type="entry name" value="FUMIPYRROLE BIOSYNTHESIS PROTEIN C"/>
    <property type="match status" value="1"/>
</dbReference>
<feature type="domain" description="ATP-grasp" evidence="5">
    <location>
        <begin position="248"/>
        <end position="477"/>
    </location>
</feature>